<dbReference type="InterPro" id="IPR012337">
    <property type="entry name" value="RNaseH-like_sf"/>
</dbReference>
<evidence type="ECO:0000313" key="3">
    <source>
        <dbReference type="RefSeq" id="XP_071933697.1"/>
    </source>
</evidence>
<dbReference type="InterPro" id="IPR036397">
    <property type="entry name" value="RNaseH_sf"/>
</dbReference>
<dbReference type="Gene3D" id="3.30.420.10">
    <property type="entry name" value="Ribonuclease H-like superfamily/Ribonuclease H"/>
    <property type="match status" value="1"/>
</dbReference>
<keyword evidence="2" id="KW-1185">Reference proteome</keyword>
<accession>A0ABM4WPH7</accession>
<dbReference type="PANTHER" id="PTHR47723">
    <property type="entry name" value="OS05G0353850 PROTEIN"/>
    <property type="match status" value="1"/>
</dbReference>
<dbReference type="Pfam" id="PF13456">
    <property type="entry name" value="RVT_3"/>
    <property type="match status" value="1"/>
</dbReference>
<feature type="domain" description="RNase H type-1" evidence="1">
    <location>
        <begin position="144"/>
        <end position="261"/>
    </location>
</feature>
<dbReference type="GeneID" id="140036256"/>
<protein>
    <recommendedName>
        <fullName evidence="1">RNase H type-1 domain-containing protein</fullName>
    </recommendedName>
</protein>
<dbReference type="PANTHER" id="PTHR47723:SF19">
    <property type="entry name" value="POLYNUCLEOTIDYL TRANSFERASE, RIBONUCLEASE H-LIKE SUPERFAMILY PROTEIN"/>
    <property type="match status" value="1"/>
</dbReference>
<organism evidence="2 3">
    <name type="scientific">Coffea arabica</name>
    <name type="common">Arabian coffee</name>
    <dbReference type="NCBI Taxonomy" id="13443"/>
    <lineage>
        <taxon>Eukaryota</taxon>
        <taxon>Viridiplantae</taxon>
        <taxon>Streptophyta</taxon>
        <taxon>Embryophyta</taxon>
        <taxon>Tracheophyta</taxon>
        <taxon>Spermatophyta</taxon>
        <taxon>Magnoliopsida</taxon>
        <taxon>eudicotyledons</taxon>
        <taxon>Gunneridae</taxon>
        <taxon>Pentapetalae</taxon>
        <taxon>asterids</taxon>
        <taxon>lamiids</taxon>
        <taxon>Gentianales</taxon>
        <taxon>Rubiaceae</taxon>
        <taxon>Ixoroideae</taxon>
        <taxon>Gardenieae complex</taxon>
        <taxon>Bertiereae - Coffeeae clade</taxon>
        <taxon>Coffeeae</taxon>
        <taxon>Coffea</taxon>
    </lineage>
</organism>
<dbReference type="RefSeq" id="XP_071933697.1">
    <property type="nucleotide sequence ID" value="XM_072077596.1"/>
</dbReference>
<dbReference type="Proteomes" id="UP001652660">
    <property type="component" value="Chromosome 2e"/>
</dbReference>
<proteinExistence type="predicted"/>
<dbReference type="InterPro" id="IPR053151">
    <property type="entry name" value="RNase_H-like"/>
</dbReference>
<name>A0ABM4WPH7_COFAR</name>
<dbReference type="InterPro" id="IPR044730">
    <property type="entry name" value="RNase_H-like_dom_plant"/>
</dbReference>
<reference evidence="3" key="1">
    <citation type="submission" date="2025-08" db="UniProtKB">
        <authorList>
            <consortium name="RefSeq"/>
        </authorList>
    </citation>
    <scope>IDENTIFICATION</scope>
    <source>
        <tissue evidence="3">Leaves</tissue>
    </source>
</reference>
<evidence type="ECO:0000313" key="2">
    <source>
        <dbReference type="Proteomes" id="UP001652660"/>
    </source>
</evidence>
<dbReference type="CDD" id="cd06222">
    <property type="entry name" value="RNase_H_like"/>
    <property type="match status" value="1"/>
</dbReference>
<evidence type="ECO:0000259" key="1">
    <source>
        <dbReference type="Pfam" id="PF13456"/>
    </source>
</evidence>
<gene>
    <name evidence="3" type="primary">LOC140036256</name>
</gene>
<dbReference type="InterPro" id="IPR002156">
    <property type="entry name" value="RNaseH_domain"/>
</dbReference>
<dbReference type="SUPFAM" id="SSF53098">
    <property type="entry name" value="Ribonuclease H-like"/>
    <property type="match status" value="1"/>
</dbReference>
<sequence>MASPDSFENFLFHDAVAVGKTAFDGCLVEGRRPIGLQAWLTAWWLLSPRSEKRRVLFSVLPSFTWRHIWKARNKAHYEGVQMCVARVCHDILVDVQGVVEARFNQRLGVQTFHQLFEWTQHLTPHYSFLLVGWKVTEAGMLTLNTDGCSKGNPGVSGGGGILCDAVGFPCFAFSAYFGVGSSLHAEVLALVTGLCLCLLRGFTNVNIQVDSLVLVGILHRQLQCPWVVRREVDQIWGMVADVTRVTHCYREANRVANRLANVRASVPNQNVSIYDQYVEYVDSKGRILKDQWMLKYIYALLIK</sequence>